<evidence type="ECO:0000313" key="2">
    <source>
        <dbReference type="Proteomes" id="UP000276133"/>
    </source>
</evidence>
<dbReference type="AlphaFoldDB" id="A0A3M7R2Q7"/>
<proteinExistence type="predicted"/>
<sequence>MNFKLEEKFNNFVRKVYESLKRQYLIFRQKWISSLKQIFGSVQYLQFYCRFTFLNECGEFFLDGR</sequence>
<name>A0A3M7R2Q7_BRAPC</name>
<reference evidence="1 2" key="1">
    <citation type="journal article" date="2018" name="Sci. Rep.">
        <title>Genomic signatures of local adaptation to the degree of environmental predictability in rotifers.</title>
        <authorList>
            <person name="Franch-Gras L."/>
            <person name="Hahn C."/>
            <person name="Garcia-Roger E.M."/>
            <person name="Carmona M.J."/>
            <person name="Serra M."/>
            <person name="Gomez A."/>
        </authorList>
    </citation>
    <scope>NUCLEOTIDE SEQUENCE [LARGE SCALE GENOMIC DNA]</scope>
    <source>
        <strain evidence="1">HYR1</strain>
    </source>
</reference>
<dbReference type="EMBL" id="REGN01004353">
    <property type="protein sequence ID" value="RNA17877.1"/>
    <property type="molecule type" value="Genomic_DNA"/>
</dbReference>
<evidence type="ECO:0000313" key="1">
    <source>
        <dbReference type="EMBL" id="RNA17877.1"/>
    </source>
</evidence>
<dbReference type="Proteomes" id="UP000276133">
    <property type="component" value="Unassembled WGS sequence"/>
</dbReference>
<protein>
    <submittedName>
        <fullName evidence="1">Uncharacterized protein</fullName>
    </submittedName>
</protein>
<accession>A0A3M7R2Q7</accession>
<comment type="caution">
    <text evidence="1">The sequence shown here is derived from an EMBL/GenBank/DDBJ whole genome shotgun (WGS) entry which is preliminary data.</text>
</comment>
<keyword evidence="2" id="KW-1185">Reference proteome</keyword>
<gene>
    <name evidence="1" type="ORF">BpHYR1_016169</name>
</gene>
<organism evidence="1 2">
    <name type="scientific">Brachionus plicatilis</name>
    <name type="common">Marine rotifer</name>
    <name type="synonym">Brachionus muelleri</name>
    <dbReference type="NCBI Taxonomy" id="10195"/>
    <lineage>
        <taxon>Eukaryota</taxon>
        <taxon>Metazoa</taxon>
        <taxon>Spiralia</taxon>
        <taxon>Gnathifera</taxon>
        <taxon>Rotifera</taxon>
        <taxon>Eurotatoria</taxon>
        <taxon>Monogononta</taxon>
        <taxon>Pseudotrocha</taxon>
        <taxon>Ploima</taxon>
        <taxon>Brachionidae</taxon>
        <taxon>Brachionus</taxon>
    </lineage>
</organism>